<dbReference type="GO" id="GO:0071004">
    <property type="term" value="C:U2-type prespliceosome"/>
    <property type="evidence" value="ECO:0007669"/>
    <property type="project" value="EnsemblFungi"/>
</dbReference>
<proteinExistence type="inferred from homology"/>
<evidence type="ECO:0000256" key="7">
    <source>
        <dbReference type="ARBA" id="ARBA00039167"/>
    </source>
</evidence>
<dbReference type="GO" id="GO:0071006">
    <property type="term" value="C:U2-type catalytic step 1 spliceosome"/>
    <property type="evidence" value="ECO:0007669"/>
    <property type="project" value="EnsemblFungi"/>
</dbReference>
<keyword evidence="5" id="KW-0508">mRNA splicing</keyword>
<dbReference type="InterPro" id="IPR059164">
    <property type="entry name" value="HAT_PRP39_C"/>
</dbReference>
<evidence type="ECO:0000313" key="8">
    <source>
        <dbReference type="EMBL" id="ODQ82958.1"/>
    </source>
</evidence>
<dbReference type="InterPro" id="IPR003107">
    <property type="entry name" value="HAT"/>
</dbReference>
<organism evidence="8 9">
    <name type="scientific">Babjeviella inositovora NRRL Y-12698</name>
    <dbReference type="NCBI Taxonomy" id="984486"/>
    <lineage>
        <taxon>Eukaryota</taxon>
        <taxon>Fungi</taxon>
        <taxon>Dikarya</taxon>
        <taxon>Ascomycota</taxon>
        <taxon>Saccharomycotina</taxon>
        <taxon>Pichiomycetes</taxon>
        <taxon>Serinales incertae sedis</taxon>
        <taxon>Babjeviella</taxon>
    </lineage>
</organism>
<dbReference type="SUPFAM" id="SSF48452">
    <property type="entry name" value="TPR-like"/>
    <property type="match status" value="3"/>
</dbReference>
<dbReference type="GO" id="GO:0003682">
    <property type="term" value="F:chromatin binding"/>
    <property type="evidence" value="ECO:0007669"/>
    <property type="project" value="EnsemblFungi"/>
</dbReference>
<dbReference type="InterPro" id="IPR011990">
    <property type="entry name" value="TPR-like_helical_dom_sf"/>
</dbReference>
<sequence>MAEGSGTAPAALQITSEQIIHEALSQRDATLRATTQNTEYADLEELQQHQYKQRRSFEQALTRNRLKTSQWHQYANFELQNRDFARARSIFERCLVVMPHHIPTWTKYIKAELQHGNVNHARNLLDRVVTLLPREAKPWYLYVSTEEALGNVFGTRQVFRKWLEWDPPKDAWMRYIEFEIRYNEYEKARLGFQACAVAMPLDLDVWFRWTNFEKLHGTKALAREVYALAIETVAAIPKKEASLPPLITHWAAYEVASDDFTAASKVLTVSLAKFSVSEDDRTQLLQALAEYEKRFGSVESVEAVTLQKRMLQYAAELAASPEDYDLWWIYLDATETQGPEETQRAFAKAVAASPQSETKEAWRKYIAVWLRYLMFVELTLDDKEKTRLLFQELLGLIPHTKFSFTKVWLAYAKFEIRCLNVAAARKVLGQAIGRTRGLKPSVFKRYIALEIQMREFDRVRKIYESWLSAAPALLEAWLAWLEFEMELDEGARVAALFETAFEYVAVTDRDALMDRYAGFLLEEGQYEQAEAAFEAIVKDSPTLNGWLRYVEVLRSVAEQDAELRDSYVAKARAVYERAISASKASNESRFYVLKALVEFEEVYGDAMTKSAAENRLPAVVKRKVADTDGNYNEYLDYVFPDDEAIQEQPTKKPKWGAFLTNAKKWAATQKE</sequence>
<evidence type="ECO:0000313" key="9">
    <source>
        <dbReference type="Proteomes" id="UP000094336"/>
    </source>
</evidence>
<dbReference type="InterPro" id="IPR045075">
    <property type="entry name" value="Syf1-like"/>
</dbReference>
<dbReference type="Proteomes" id="UP000094336">
    <property type="component" value="Unassembled WGS sequence"/>
</dbReference>
<evidence type="ECO:0000256" key="6">
    <source>
        <dbReference type="ARBA" id="ARBA00023242"/>
    </source>
</evidence>
<dbReference type="GO" id="GO:0071007">
    <property type="term" value="C:U2-type catalytic step 2 spliceosome"/>
    <property type="evidence" value="ECO:0007669"/>
    <property type="project" value="EnsemblFungi"/>
</dbReference>
<name>A0A1E3QZ96_9ASCO</name>
<evidence type="ECO:0000256" key="3">
    <source>
        <dbReference type="ARBA" id="ARBA00022664"/>
    </source>
</evidence>
<evidence type="ECO:0000256" key="4">
    <source>
        <dbReference type="ARBA" id="ARBA00022737"/>
    </source>
</evidence>
<evidence type="ECO:0000256" key="1">
    <source>
        <dbReference type="ARBA" id="ARBA00004123"/>
    </source>
</evidence>
<dbReference type="GO" id="GO:0000354">
    <property type="term" value="P:cis assembly of pre-catalytic spliceosome"/>
    <property type="evidence" value="ECO:0007669"/>
    <property type="project" value="EnsemblFungi"/>
</dbReference>
<dbReference type="GO" id="GO:0000974">
    <property type="term" value="C:Prp19 complex"/>
    <property type="evidence" value="ECO:0007669"/>
    <property type="project" value="EnsemblFungi"/>
</dbReference>
<reference evidence="9" key="1">
    <citation type="submission" date="2016-05" db="EMBL/GenBank/DDBJ databases">
        <title>Comparative genomics of biotechnologically important yeasts.</title>
        <authorList>
            <consortium name="DOE Joint Genome Institute"/>
            <person name="Riley R."/>
            <person name="Haridas S."/>
            <person name="Wolfe K.H."/>
            <person name="Lopes M.R."/>
            <person name="Hittinger C.T."/>
            <person name="Goker M."/>
            <person name="Salamov A."/>
            <person name="Wisecaver J."/>
            <person name="Long T.M."/>
            <person name="Aerts A.L."/>
            <person name="Barry K."/>
            <person name="Choi C."/>
            <person name="Clum A."/>
            <person name="Coughlan A.Y."/>
            <person name="Deshpande S."/>
            <person name="Douglass A.P."/>
            <person name="Hanson S.J."/>
            <person name="Klenk H.-P."/>
            <person name="Labutti K."/>
            <person name="Lapidus A."/>
            <person name="Lindquist E."/>
            <person name="Lipzen A."/>
            <person name="Meier-Kolthoff J.P."/>
            <person name="Ohm R.A."/>
            <person name="Otillar R.P."/>
            <person name="Pangilinan J."/>
            <person name="Peng Y."/>
            <person name="Rokas A."/>
            <person name="Rosa C.A."/>
            <person name="Scheuner C."/>
            <person name="Sibirny A.A."/>
            <person name="Slot J.C."/>
            <person name="Stielow J.B."/>
            <person name="Sun H."/>
            <person name="Kurtzman C.P."/>
            <person name="Blackwell M."/>
            <person name="Grigoriev I.V."/>
            <person name="Jeffries T.W."/>
        </authorList>
    </citation>
    <scope>NUCLEOTIDE SEQUENCE [LARGE SCALE GENOMIC DNA]</scope>
    <source>
        <strain evidence="9">NRRL Y-12698</strain>
    </source>
</reference>
<keyword evidence="4" id="KW-0677">Repeat</keyword>
<dbReference type="Pfam" id="PF23241">
    <property type="entry name" value="HAT_PRP39_C"/>
    <property type="match status" value="2"/>
</dbReference>
<dbReference type="SMART" id="SM00386">
    <property type="entry name" value="HAT"/>
    <property type="match status" value="13"/>
</dbReference>
<dbReference type="AlphaFoldDB" id="A0A1E3QZ96"/>
<keyword evidence="6" id="KW-0539">Nucleus</keyword>
<dbReference type="GO" id="GO:0006270">
    <property type="term" value="P:DNA replication initiation"/>
    <property type="evidence" value="ECO:0007669"/>
    <property type="project" value="EnsemblFungi"/>
</dbReference>
<keyword evidence="9" id="KW-1185">Reference proteome</keyword>
<gene>
    <name evidence="8" type="ORF">BABINDRAFT_159435</name>
</gene>
<dbReference type="STRING" id="984486.A0A1E3QZ96"/>
<comment type="similarity">
    <text evidence="2">Belongs to the crooked-neck family.</text>
</comment>
<accession>A0A1E3QZ96</accession>
<evidence type="ECO:0000256" key="2">
    <source>
        <dbReference type="ARBA" id="ARBA00008644"/>
    </source>
</evidence>
<dbReference type="GO" id="GO:0003688">
    <property type="term" value="F:DNA replication origin binding"/>
    <property type="evidence" value="ECO:0007669"/>
    <property type="project" value="EnsemblFungi"/>
</dbReference>
<dbReference type="GeneID" id="30145510"/>
<dbReference type="EMBL" id="KV454426">
    <property type="protein sequence ID" value="ODQ82958.1"/>
    <property type="molecule type" value="Genomic_DNA"/>
</dbReference>
<dbReference type="GO" id="GO:0071011">
    <property type="term" value="C:precatalytic spliceosome"/>
    <property type="evidence" value="ECO:0007669"/>
    <property type="project" value="TreeGrafter"/>
</dbReference>
<dbReference type="PANTHER" id="PTHR11246">
    <property type="entry name" value="PRE-MRNA SPLICING FACTOR"/>
    <property type="match status" value="1"/>
</dbReference>
<dbReference type="PANTHER" id="PTHR11246:SF3">
    <property type="entry name" value="CROOKED NECK-LIKE PROTEIN 1"/>
    <property type="match status" value="1"/>
</dbReference>
<dbReference type="RefSeq" id="XP_018988286.1">
    <property type="nucleotide sequence ID" value="XM_019127657.1"/>
</dbReference>
<dbReference type="GO" id="GO:0071008">
    <property type="term" value="C:U2-type post-mRNA release spliceosomal complex"/>
    <property type="evidence" value="ECO:0007669"/>
    <property type="project" value="EnsemblFungi"/>
</dbReference>
<protein>
    <recommendedName>
        <fullName evidence="7">Pre-mRNA-splicing factor CLF1</fullName>
    </recommendedName>
</protein>
<dbReference type="Gene3D" id="1.25.40.10">
    <property type="entry name" value="Tetratricopeptide repeat domain"/>
    <property type="match status" value="3"/>
</dbReference>
<keyword evidence="3" id="KW-0507">mRNA processing</keyword>
<dbReference type="GO" id="GO:0000785">
    <property type="term" value="C:chromatin"/>
    <property type="evidence" value="ECO:0007669"/>
    <property type="project" value="EnsemblFungi"/>
</dbReference>
<dbReference type="OrthoDB" id="541719at2759"/>
<evidence type="ECO:0000256" key="5">
    <source>
        <dbReference type="ARBA" id="ARBA00023187"/>
    </source>
</evidence>
<comment type="subcellular location">
    <subcellularLocation>
        <location evidence="1">Nucleus</location>
    </subcellularLocation>
</comment>